<dbReference type="GO" id="GO:0006366">
    <property type="term" value="P:transcription by RNA polymerase II"/>
    <property type="evidence" value="ECO:0007669"/>
    <property type="project" value="TreeGrafter"/>
</dbReference>
<evidence type="ECO:0000256" key="5">
    <source>
        <dbReference type="ARBA" id="ARBA00023204"/>
    </source>
</evidence>
<organism evidence="9 10">
    <name type="scientific">Diversispora epigaea</name>
    <dbReference type="NCBI Taxonomy" id="1348612"/>
    <lineage>
        <taxon>Eukaryota</taxon>
        <taxon>Fungi</taxon>
        <taxon>Fungi incertae sedis</taxon>
        <taxon>Mucoromycota</taxon>
        <taxon>Glomeromycotina</taxon>
        <taxon>Glomeromycetes</taxon>
        <taxon>Diversisporales</taxon>
        <taxon>Diversisporaceae</taxon>
        <taxon>Diversispora</taxon>
    </lineage>
</organism>
<keyword evidence="2" id="KW-0408">Iron</keyword>
<dbReference type="Proteomes" id="UP000266861">
    <property type="component" value="Unassembled WGS sequence"/>
</dbReference>
<protein>
    <recommendedName>
        <fullName evidence="6">DNA 5'-3' helicase</fullName>
        <ecNumber evidence="6">5.6.2.3</ecNumber>
    </recommendedName>
</protein>
<dbReference type="EC" id="5.6.2.3" evidence="6"/>
<keyword evidence="10" id="KW-1185">Reference proteome</keyword>
<dbReference type="InterPro" id="IPR001945">
    <property type="entry name" value="RAD3/XPD"/>
</dbReference>
<dbReference type="Pfam" id="PF06777">
    <property type="entry name" value="HBB"/>
    <property type="match status" value="1"/>
</dbReference>
<evidence type="ECO:0000256" key="7">
    <source>
        <dbReference type="ARBA" id="ARBA00048954"/>
    </source>
</evidence>
<keyword evidence="2" id="KW-0004">4Fe-4S</keyword>
<keyword evidence="4" id="KW-0238">DNA-binding</keyword>
<dbReference type="InterPro" id="IPR010643">
    <property type="entry name" value="HBB"/>
</dbReference>
<dbReference type="GO" id="GO:0005524">
    <property type="term" value="F:ATP binding"/>
    <property type="evidence" value="ECO:0007669"/>
    <property type="project" value="InterPro"/>
</dbReference>
<evidence type="ECO:0000313" key="9">
    <source>
        <dbReference type="EMBL" id="RHZ77162.1"/>
    </source>
</evidence>
<dbReference type="GO" id="GO:0003684">
    <property type="term" value="F:damaged DNA binding"/>
    <property type="evidence" value="ECO:0007669"/>
    <property type="project" value="TreeGrafter"/>
</dbReference>
<dbReference type="GO" id="GO:0016818">
    <property type="term" value="F:hydrolase activity, acting on acid anhydrides, in phosphorus-containing anhydrides"/>
    <property type="evidence" value="ECO:0007669"/>
    <property type="project" value="InterPro"/>
</dbReference>
<proteinExistence type="predicted"/>
<dbReference type="InterPro" id="IPR045028">
    <property type="entry name" value="DinG/Rad3-like"/>
</dbReference>
<dbReference type="PRINTS" id="PR00852">
    <property type="entry name" value="XRODRMPGMNTD"/>
</dbReference>
<dbReference type="FunFam" id="3.40.50.300:FF:000128">
    <property type="entry name" value="Putative DNA repair helicase RAD3"/>
    <property type="match status" value="1"/>
</dbReference>
<dbReference type="PANTHER" id="PTHR11472:SF1">
    <property type="entry name" value="GENERAL TRANSCRIPTION AND DNA REPAIR FACTOR IIH HELICASE SUBUNIT XPD"/>
    <property type="match status" value="1"/>
</dbReference>
<keyword evidence="2" id="KW-0479">Metal-binding</keyword>
<evidence type="ECO:0000256" key="3">
    <source>
        <dbReference type="ARBA" id="ARBA00022763"/>
    </source>
</evidence>
<evidence type="ECO:0000256" key="6">
    <source>
        <dbReference type="ARBA" id="ARBA00044969"/>
    </source>
</evidence>
<reference evidence="9 10" key="1">
    <citation type="submission" date="2018-08" db="EMBL/GenBank/DDBJ databases">
        <title>Genome and evolution of the arbuscular mycorrhizal fungus Diversispora epigaea (formerly Glomus versiforme) and its bacterial endosymbionts.</title>
        <authorList>
            <person name="Sun X."/>
            <person name="Fei Z."/>
            <person name="Harrison M."/>
        </authorList>
    </citation>
    <scope>NUCLEOTIDE SEQUENCE [LARGE SCALE GENOMIC DNA]</scope>
    <source>
        <strain evidence="9 10">IT104</strain>
    </source>
</reference>
<dbReference type="GO" id="GO:0006289">
    <property type="term" value="P:nucleotide-excision repair"/>
    <property type="evidence" value="ECO:0007669"/>
    <property type="project" value="InterPro"/>
</dbReference>
<dbReference type="EMBL" id="PQFF01000174">
    <property type="protein sequence ID" value="RHZ77162.1"/>
    <property type="molecule type" value="Genomic_DNA"/>
</dbReference>
<comment type="cofactor">
    <cofactor evidence="1">
        <name>[4Fe-4S] cluster</name>
        <dbReference type="ChEBI" id="CHEBI:49883"/>
    </cofactor>
</comment>
<keyword evidence="2" id="KW-0411">Iron-sulfur</keyword>
<evidence type="ECO:0000256" key="4">
    <source>
        <dbReference type="ARBA" id="ARBA00023125"/>
    </source>
</evidence>
<evidence type="ECO:0000259" key="8">
    <source>
        <dbReference type="Pfam" id="PF06777"/>
    </source>
</evidence>
<dbReference type="GO" id="GO:0043139">
    <property type="term" value="F:5'-3' DNA helicase activity"/>
    <property type="evidence" value="ECO:0007669"/>
    <property type="project" value="UniProtKB-EC"/>
</dbReference>
<dbReference type="GO" id="GO:0005634">
    <property type="term" value="C:nucleus"/>
    <property type="evidence" value="ECO:0007669"/>
    <property type="project" value="InterPro"/>
</dbReference>
<feature type="domain" description="Helical and beta-bridge" evidence="8">
    <location>
        <begin position="2"/>
        <end position="37"/>
    </location>
</feature>
<evidence type="ECO:0000256" key="1">
    <source>
        <dbReference type="ARBA" id="ARBA00001966"/>
    </source>
</evidence>
<dbReference type="PANTHER" id="PTHR11472">
    <property type="entry name" value="DNA REPAIR DEAD HELICASE RAD3/XP-D SUBFAMILY MEMBER"/>
    <property type="match status" value="1"/>
</dbReference>
<sequence length="134" mass="15543">MANLVLPDDVLKEAIPGNIRKAEHFVTFMRRFIEYLKGSWNQLKMILCLDASIAIKPVFERFKTVVITSGTLSPFDMYPKMQSFTAAVQESYSMTLTRNRFLPLIVPDGIVSFFPSYLYMESIVSMWHGMIWEF</sequence>
<dbReference type="OrthoDB" id="272481at2759"/>
<keyword evidence="3" id="KW-0227">DNA damage</keyword>
<name>A0A397IQT5_9GLOM</name>
<comment type="catalytic activity">
    <reaction evidence="7">
        <text>ATP + H2O = ADP + phosphate + H(+)</text>
        <dbReference type="Rhea" id="RHEA:13065"/>
        <dbReference type="ChEBI" id="CHEBI:15377"/>
        <dbReference type="ChEBI" id="CHEBI:15378"/>
        <dbReference type="ChEBI" id="CHEBI:30616"/>
        <dbReference type="ChEBI" id="CHEBI:43474"/>
        <dbReference type="ChEBI" id="CHEBI:456216"/>
        <dbReference type="EC" id="5.6.2.3"/>
    </reaction>
</comment>
<evidence type="ECO:0000313" key="10">
    <source>
        <dbReference type="Proteomes" id="UP000266861"/>
    </source>
</evidence>
<gene>
    <name evidence="9" type="ORF">Glove_184g94</name>
</gene>
<dbReference type="GO" id="GO:0045951">
    <property type="term" value="P:positive regulation of mitotic recombination"/>
    <property type="evidence" value="ECO:0007669"/>
    <property type="project" value="TreeGrafter"/>
</dbReference>
<dbReference type="AlphaFoldDB" id="A0A397IQT5"/>
<comment type="caution">
    <text evidence="9">The sequence shown here is derived from an EMBL/GenBank/DDBJ whole genome shotgun (WGS) entry which is preliminary data.</text>
</comment>
<dbReference type="STRING" id="1348612.A0A397IQT5"/>
<accession>A0A397IQT5</accession>
<evidence type="ECO:0000256" key="2">
    <source>
        <dbReference type="ARBA" id="ARBA00022485"/>
    </source>
</evidence>
<dbReference type="GO" id="GO:0051539">
    <property type="term" value="F:4 iron, 4 sulfur cluster binding"/>
    <property type="evidence" value="ECO:0007669"/>
    <property type="project" value="UniProtKB-KW"/>
</dbReference>
<keyword evidence="5" id="KW-0234">DNA repair</keyword>